<dbReference type="GO" id="GO:0008745">
    <property type="term" value="F:N-acetylmuramoyl-L-alanine amidase activity"/>
    <property type="evidence" value="ECO:0007669"/>
    <property type="project" value="UniProtKB-EC"/>
</dbReference>
<evidence type="ECO:0000313" key="7">
    <source>
        <dbReference type="Proteomes" id="UP001597178"/>
    </source>
</evidence>
<dbReference type="InterPro" id="IPR002508">
    <property type="entry name" value="MurNAc-LAA_cat"/>
</dbReference>
<dbReference type="PANTHER" id="PTHR30404:SF0">
    <property type="entry name" value="N-ACETYLMURAMOYL-L-ALANINE AMIDASE AMIC"/>
    <property type="match status" value="1"/>
</dbReference>
<keyword evidence="7" id="KW-1185">Reference proteome</keyword>
<dbReference type="RefSeq" id="WP_382398900.1">
    <property type="nucleotide sequence ID" value="NZ_JBHTNH010000012.1"/>
</dbReference>
<feature type="region of interest" description="Disordered" evidence="3">
    <location>
        <begin position="97"/>
        <end position="139"/>
    </location>
</feature>
<dbReference type="PROSITE" id="PS51781">
    <property type="entry name" value="SH3B"/>
    <property type="match status" value="1"/>
</dbReference>
<sequence length="298" mass="31762">MGKLRLLLTAAAFLLMFTALAPTVKADGGDTYEVGADVLNVRSGPAQDASIIGQLAGGDRIAVFQQQNGWAQTYYDGEEVWVAAPYLVPAENNMAVSGTSSEANENAGKAQPASESSGTLDGYHIVLDPGHGGKDPGAAGSDRMLEKDLTIATADRVAQDLREAGATVTLTRSDDSFVSLENRVRISNENAADAFISLHYNAFPLEGVNGFSAYYDSSGAEKALAADIQSGLEQRMELNSRGIMQNGYHVLSENSDLSVLVELGFMTNPYDLSVIETAEHQRNVAEGIVDGIKRYFNT</sequence>
<dbReference type="SMART" id="SM00287">
    <property type="entry name" value="SH3b"/>
    <property type="match status" value="1"/>
</dbReference>
<dbReference type="InterPro" id="IPR050695">
    <property type="entry name" value="N-acetylmuramoyl_amidase_3"/>
</dbReference>
<evidence type="ECO:0000256" key="4">
    <source>
        <dbReference type="SAM" id="SignalP"/>
    </source>
</evidence>
<dbReference type="Pfam" id="PF01520">
    <property type="entry name" value="Amidase_3"/>
    <property type="match status" value="1"/>
</dbReference>
<evidence type="ECO:0000256" key="2">
    <source>
        <dbReference type="ARBA" id="ARBA00023316"/>
    </source>
</evidence>
<evidence type="ECO:0000256" key="3">
    <source>
        <dbReference type="SAM" id="MobiDB-lite"/>
    </source>
</evidence>
<keyword evidence="4" id="KW-0732">Signal</keyword>
<evidence type="ECO:0000313" key="6">
    <source>
        <dbReference type="EMBL" id="MFD1361381.1"/>
    </source>
</evidence>
<dbReference type="Gene3D" id="2.30.30.40">
    <property type="entry name" value="SH3 Domains"/>
    <property type="match status" value="1"/>
</dbReference>
<reference evidence="7" key="1">
    <citation type="journal article" date="2019" name="Int. J. Syst. Evol. Microbiol.">
        <title>The Global Catalogue of Microorganisms (GCM) 10K type strain sequencing project: providing services to taxonomists for standard genome sequencing and annotation.</title>
        <authorList>
            <consortium name="The Broad Institute Genomics Platform"/>
            <consortium name="The Broad Institute Genome Sequencing Center for Infectious Disease"/>
            <person name="Wu L."/>
            <person name="Ma J."/>
        </authorList>
    </citation>
    <scope>NUCLEOTIDE SEQUENCE [LARGE SCALE GENOMIC DNA]</scope>
    <source>
        <strain evidence="7">CCUG 54822</strain>
    </source>
</reference>
<dbReference type="Proteomes" id="UP001597178">
    <property type="component" value="Unassembled WGS sequence"/>
</dbReference>
<evidence type="ECO:0000256" key="1">
    <source>
        <dbReference type="ARBA" id="ARBA00022801"/>
    </source>
</evidence>
<accession>A0ABW3ZSM4</accession>
<proteinExistence type="predicted"/>
<dbReference type="PANTHER" id="PTHR30404">
    <property type="entry name" value="N-ACETYLMURAMOYL-L-ALANINE AMIDASE"/>
    <property type="match status" value="1"/>
</dbReference>
<protein>
    <submittedName>
        <fullName evidence="6">N-acetylmuramoyl-L-alanine amidase</fullName>
        <ecNumber evidence="6">3.5.1.28</ecNumber>
    </submittedName>
</protein>
<evidence type="ECO:0000259" key="5">
    <source>
        <dbReference type="PROSITE" id="PS51781"/>
    </source>
</evidence>
<keyword evidence="1 6" id="KW-0378">Hydrolase</keyword>
<feature type="domain" description="SH3b" evidence="5">
    <location>
        <begin position="29"/>
        <end position="91"/>
    </location>
</feature>
<organism evidence="6 7">
    <name type="scientific">Lentibacillus salinarum</name>
    <dbReference type="NCBI Taxonomy" id="446820"/>
    <lineage>
        <taxon>Bacteria</taxon>
        <taxon>Bacillati</taxon>
        <taxon>Bacillota</taxon>
        <taxon>Bacilli</taxon>
        <taxon>Bacillales</taxon>
        <taxon>Bacillaceae</taxon>
        <taxon>Lentibacillus</taxon>
    </lineage>
</organism>
<dbReference type="CDD" id="cd02696">
    <property type="entry name" value="MurNAc-LAA"/>
    <property type="match status" value="1"/>
</dbReference>
<comment type="caution">
    <text evidence="6">The sequence shown here is derived from an EMBL/GenBank/DDBJ whole genome shotgun (WGS) entry which is preliminary data.</text>
</comment>
<dbReference type="Gene3D" id="3.40.630.40">
    <property type="entry name" value="Zn-dependent exopeptidases"/>
    <property type="match status" value="1"/>
</dbReference>
<dbReference type="SMART" id="SM00646">
    <property type="entry name" value="Ami_3"/>
    <property type="match status" value="1"/>
</dbReference>
<dbReference type="EC" id="3.5.1.28" evidence="6"/>
<feature type="chain" id="PRO_5045458138" evidence="4">
    <location>
        <begin position="22"/>
        <end position="298"/>
    </location>
</feature>
<gene>
    <name evidence="6" type="ORF">ACFQ4A_06840</name>
</gene>
<name>A0ABW3ZSM4_9BACI</name>
<feature type="signal peptide" evidence="4">
    <location>
        <begin position="1"/>
        <end position="21"/>
    </location>
</feature>
<dbReference type="InterPro" id="IPR003646">
    <property type="entry name" value="SH3-like_bac-type"/>
</dbReference>
<dbReference type="Pfam" id="PF08239">
    <property type="entry name" value="SH3_3"/>
    <property type="match status" value="1"/>
</dbReference>
<keyword evidence="2" id="KW-0961">Cell wall biogenesis/degradation</keyword>
<dbReference type="SUPFAM" id="SSF53187">
    <property type="entry name" value="Zn-dependent exopeptidases"/>
    <property type="match status" value="1"/>
</dbReference>
<dbReference type="EMBL" id="JBHTNH010000012">
    <property type="protein sequence ID" value="MFD1361381.1"/>
    <property type="molecule type" value="Genomic_DNA"/>
</dbReference>